<keyword evidence="2" id="KW-1133">Transmembrane helix</keyword>
<dbReference type="EMBL" id="FZNO01000003">
    <property type="protein sequence ID" value="SNR33988.1"/>
    <property type="molecule type" value="Genomic_DNA"/>
</dbReference>
<accession>A0A238VII2</accession>
<keyword evidence="4" id="KW-1185">Reference proteome</keyword>
<feature type="region of interest" description="Disordered" evidence="1">
    <location>
        <begin position="1"/>
        <end position="32"/>
    </location>
</feature>
<evidence type="ECO:0000256" key="2">
    <source>
        <dbReference type="SAM" id="Phobius"/>
    </source>
</evidence>
<evidence type="ECO:0000313" key="4">
    <source>
        <dbReference type="Proteomes" id="UP000198403"/>
    </source>
</evidence>
<name>A0A238VII2_9ACTN</name>
<keyword evidence="2" id="KW-0472">Membrane</keyword>
<sequence>MPGRETGADEVVVDGRRRDRHTAEGGRSDAGGCVPSTRTVSAVVSPGFGARRRWAVVAGLVALLAGLPSLIGAIPASDRDVPAADLRSAVLASDMVAFSGYAESAGGLALPVTDQLASVADLFSDRTLMRVWWRGPADNRVDVVTPTGEISTHRDATGTWTWEYESATATRGALGPLELPAPLDLLPSALGRRLLSEAADGELSRIGARRVAGRDGLGLRLSPVDQASSVSRVDVWVDGDSGVPLQVQVYGEDARRPALDTRFLDLELAAPGPEVTAFSPPAGAVVREDRGVDLVEAAQQVTGPGLPLTLAGLDRRPMEGLPRGLGVYGRGVTLLAVVPAPGRLTEELRRALGASPGAVVDELGVRASIGPLGLMVVDRPGGRAYVLTGSVTLDALAAAAAEMPELGGRP</sequence>
<keyword evidence="2" id="KW-0812">Transmembrane</keyword>
<dbReference type="Gene3D" id="2.50.20.10">
    <property type="entry name" value="Lipoprotein localisation LolA/LolB/LppX"/>
    <property type="match status" value="1"/>
</dbReference>
<feature type="compositionally biased region" description="Basic and acidic residues" evidence="1">
    <location>
        <begin position="13"/>
        <end position="27"/>
    </location>
</feature>
<feature type="transmembrane region" description="Helical" evidence="2">
    <location>
        <begin position="54"/>
        <end position="74"/>
    </location>
</feature>
<evidence type="ECO:0000313" key="3">
    <source>
        <dbReference type="EMBL" id="SNR33988.1"/>
    </source>
</evidence>
<protein>
    <submittedName>
        <fullName evidence="3">Outer membrane lipoprotein-sorting protein</fullName>
    </submittedName>
</protein>
<reference evidence="3 4" key="1">
    <citation type="submission" date="2017-06" db="EMBL/GenBank/DDBJ databases">
        <authorList>
            <person name="Kim H.J."/>
            <person name="Triplett B.A."/>
        </authorList>
    </citation>
    <scope>NUCLEOTIDE SEQUENCE [LARGE SCALE GENOMIC DNA]</scope>
    <source>
        <strain evidence="3 4">DSM 44272</strain>
    </source>
</reference>
<dbReference type="AlphaFoldDB" id="A0A238VII2"/>
<evidence type="ECO:0000256" key="1">
    <source>
        <dbReference type="SAM" id="MobiDB-lite"/>
    </source>
</evidence>
<organism evidence="3 4">
    <name type="scientific">Blastococcus mobilis</name>
    <dbReference type="NCBI Taxonomy" id="1938746"/>
    <lineage>
        <taxon>Bacteria</taxon>
        <taxon>Bacillati</taxon>
        <taxon>Actinomycetota</taxon>
        <taxon>Actinomycetes</taxon>
        <taxon>Geodermatophilales</taxon>
        <taxon>Geodermatophilaceae</taxon>
        <taxon>Blastococcus</taxon>
    </lineage>
</organism>
<keyword evidence="3" id="KW-0449">Lipoprotein</keyword>
<dbReference type="Proteomes" id="UP000198403">
    <property type="component" value="Unassembled WGS sequence"/>
</dbReference>
<gene>
    <name evidence="3" type="ORF">SAMN06272737_103211</name>
</gene>
<proteinExistence type="predicted"/>